<dbReference type="Pfam" id="PF04366">
    <property type="entry name" value="Ysc84"/>
    <property type="match status" value="1"/>
</dbReference>
<keyword evidence="1" id="KW-0732">Signal</keyword>
<dbReference type="PANTHER" id="PTHR15629:SF2">
    <property type="entry name" value="SH3 DOMAIN-CONTAINING YSC84-LIKE PROTEIN 1"/>
    <property type="match status" value="1"/>
</dbReference>
<evidence type="ECO:0000313" key="3">
    <source>
        <dbReference type="EMBL" id="ROP90732.1"/>
    </source>
</evidence>
<evidence type="ECO:0000256" key="1">
    <source>
        <dbReference type="SAM" id="SignalP"/>
    </source>
</evidence>
<accession>A0A3N1LH91</accession>
<dbReference type="GO" id="GO:0035091">
    <property type="term" value="F:phosphatidylinositol binding"/>
    <property type="evidence" value="ECO:0007669"/>
    <property type="project" value="TreeGrafter"/>
</dbReference>
<dbReference type="EMBL" id="RJKX01000014">
    <property type="protein sequence ID" value="ROP90732.1"/>
    <property type="molecule type" value="Genomic_DNA"/>
</dbReference>
<dbReference type="InterPro" id="IPR051702">
    <property type="entry name" value="SH3_domain_YSC84-like"/>
</dbReference>
<dbReference type="Proteomes" id="UP000278222">
    <property type="component" value="Unassembled WGS sequence"/>
</dbReference>
<reference evidence="3 4" key="1">
    <citation type="submission" date="2018-11" db="EMBL/GenBank/DDBJ databases">
        <title>Genomic Encyclopedia of Type Strains, Phase IV (KMG-IV): sequencing the most valuable type-strain genomes for metagenomic binning, comparative biology and taxonomic classification.</title>
        <authorList>
            <person name="Goeker M."/>
        </authorList>
    </citation>
    <scope>NUCLEOTIDE SEQUENCE [LARGE SCALE GENOMIC DNA]</scope>
    <source>
        <strain evidence="3 4">DSM 5900</strain>
    </source>
</reference>
<feature type="signal peptide" evidence="1">
    <location>
        <begin position="1"/>
        <end position="21"/>
    </location>
</feature>
<sequence>MVKWLVSTLAVLVLWTGTAVAQSEEQEVVDRARITASSMLSSPDYREARAQMRKAKGVIIIPSLVKGGFIVGGEGGSGVLMVRGRDGSWSNPSFVTMAAGSIGLQIGVQTAEVLFLIMTDKGLQSVMRDEFKMGADASVAVGPIGAGVEAGTTANLRADILSFSRTQGLFGGVSFEGSLIKPRLSWNERYYGRSASVRDVVLDRRVSSPGAEALRRSVVVN</sequence>
<dbReference type="PANTHER" id="PTHR15629">
    <property type="entry name" value="SH3YL1 PROTEIN"/>
    <property type="match status" value="1"/>
</dbReference>
<dbReference type="OrthoDB" id="9782434at2"/>
<feature type="domain" description="Ysc84 actin-binding" evidence="2">
    <location>
        <begin position="99"/>
        <end position="216"/>
    </location>
</feature>
<name>A0A3N1LH91_9PROT</name>
<evidence type="ECO:0000313" key="4">
    <source>
        <dbReference type="Proteomes" id="UP000278222"/>
    </source>
</evidence>
<gene>
    <name evidence="3" type="ORF">EDC65_2589</name>
</gene>
<keyword evidence="4" id="KW-1185">Reference proteome</keyword>
<organism evidence="3 4">
    <name type="scientific">Stella humosa</name>
    <dbReference type="NCBI Taxonomy" id="94"/>
    <lineage>
        <taxon>Bacteria</taxon>
        <taxon>Pseudomonadati</taxon>
        <taxon>Pseudomonadota</taxon>
        <taxon>Alphaproteobacteria</taxon>
        <taxon>Rhodospirillales</taxon>
        <taxon>Stellaceae</taxon>
        <taxon>Stella</taxon>
    </lineage>
</organism>
<dbReference type="CDD" id="cd11524">
    <property type="entry name" value="SYLF"/>
    <property type="match status" value="1"/>
</dbReference>
<dbReference type="RefSeq" id="WP_123690133.1">
    <property type="nucleotide sequence ID" value="NZ_AP019700.1"/>
</dbReference>
<feature type="chain" id="PRO_5018259332" evidence="1">
    <location>
        <begin position="22"/>
        <end position="221"/>
    </location>
</feature>
<comment type="caution">
    <text evidence="3">The sequence shown here is derived from an EMBL/GenBank/DDBJ whole genome shotgun (WGS) entry which is preliminary data.</text>
</comment>
<evidence type="ECO:0000259" key="2">
    <source>
        <dbReference type="Pfam" id="PF04366"/>
    </source>
</evidence>
<dbReference type="AlphaFoldDB" id="A0A3N1LH91"/>
<dbReference type="InterPro" id="IPR007461">
    <property type="entry name" value="Ysc84_actin-binding"/>
</dbReference>
<proteinExistence type="predicted"/>
<protein>
    <submittedName>
        <fullName evidence="3">Lipid-binding SYLF domain-containing protein</fullName>
    </submittedName>
</protein>